<keyword evidence="1" id="KW-0805">Transcription regulation</keyword>
<dbReference type="InterPro" id="IPR017884">
    <property type="entry name" value="SANT_dom"/>
</dbReference>
<protein>
    <submittedName>
        <fullName evidence="8">Uncharacterized protein</fullName>
    </submittedName>
</protein>
<dbReference type="AlphaFoldDB" id="K3WN97"/>
<dbReference type="OMA" id="WRKVAAY"/>
<dbReference type="InterPro" id="IPR017930">
    <property type="entry name" value="Myb_dom"/>
</dbReference>
<keyword evidence="4" id="KW-0539">Nucleus</keyword>
<evidence type="ECO:0000256" key="3">
    <source>
        <dbReference type="ARBA" id="ARBA00023163"/>
    </source>
</evidence>
<dbReference type="SMART" id="SM00717">
    <property type="entry name" value="SANT"/>
    <property type="match status" value="1"/>
</dbReference>
<keyword evidence="2" id="KW-0238">DNA-binding</keyword>
<evidence type="ECO:0000256" key="2">
    <source>
        <dbReference type="ARBA" id="ARBA00023125"/>
    </source>
</evidence>
<dbReference type="SUPFAM" id="SSF46689">
    <property type="entry name" value="Homeodomain-like"/>
    <property type="match status" value="1"/>
</dbReference>
<dbReference type="EMBL" id="GL376604">
    <property type="status" value="NOT_ANNOTATED_CDS"/>
    <property type="molecule type" value="Genomic_DNA"/>
</dbReference>
<dbReference type="VEuPathDB" id="FungiDB:PYU1_G006427"/>
<reference evidence="8" key="3">
    <citation type="submission" date="2015-02" db="UniProtKB">
        <authorList>
            <consortium name="EnsemblProtists"/>
        </authorList>
    </citation>
    <scope>IDENTIFICATION</scope>
    <source>
        <strain evidence="8">DAOM BR144</strain>
    </source>
</reference>
<keyword evidence="9" id="KW-1185">Reference proteome</keyword>
<dbReference type="GO" id="GO:0003677">
    <property type="term" value="F:DNA binding"/>
    <property type="evidence" value="ECO:0007669"/>
    <property type="project" value="UniProtKB-KW"/>
</dbReference>
<sequence>MSNGVWSREEHDRFLDAIKLYPQGPWRQITEYIGTRSVRQVQTHAQKYHEKVVRRMRGLHKDRKAVTAREEHRIDAETLEVCKVGEGYGIIKPSSRTMTSGSNPSHHQAAAGDLGLASSIATFAGEFPTFDESLDFLIARLSEEIQFSDDDESELLLAGLDPSF</sequence>
<accession>K3WN97</accession>
<dbReference type="NCBIfam" id="TIGR01557">
    <property type="entry name" value="myb_SHAQKYF"/>
    <property type="match status" value="1"/>
</dbReference>
<dbReference type="InParanoid" id="K3WN97"/>
<dbReference type="PANTHER" id="PTHR12802:SF155">
    <property type="entry name" value="DEUBIQUITINASE MYSM1"/>
    <property type="match status" value="1"/>
</dbReference>
<evidence type="ECO:0000259" key="5">
    <source>
        <dbReference type="PROSITE" id="PS50090"/>
    </source>
</evidence>
<dbReference type="Proteomes" id="UP000019132">
    <property type="component" value="Unassembled WGS sequence"/>
</dbReference>
<dbReference type="PROSITE" id="PS51293">
    <property type="entry name" value="SANT"/>
    <property type="match status" value="1"/>
</dbReference>
<dbReference type="eggNOG" id="KOG0724">
    <property type="taxonomic scope" value="Eukaryota"/>
</dbReference>
<feature type="domain" description="HTH myb-type" evidence="7">
    <location>
        <begin position="1"/>
        <end position="53"/>
    </location>
</feature>
<dbReference type="CDD" id="cd00167">
    <property type="entry name" value="SANT"/>
    <property type="match status" value="1"/>
</dbReference>
<dbReference type="InterPro" id="IPR006447">
    <property type="entry name" value="Myb_dom_plants"/>
</dbReference>
<evidence type="ECO:0000313" key="9">
    <source>
        <dbReference type="Proteomes" id="UP000019132"/>
    </source>
</evidence>
<reference evidence="9" key="1">
    <citation type="journal article" date="2010" name="Genome Biol.">
        <title>Genome sequence of the necrotrophic plant pathogen Pythium ultimum reveals original pathogenicity mechanisms and effector repertoire.</title>
        <authorList>
            <person name="Levesque C.A."/>
            <person name="Brouwer H."/>
            <person name="Cano L."/>
            <person name="Hamilton J.P."/>
            <person name="Holt C."/>
            <person name="Huitema E."/>
            <person name="Raffaele S."/>
            <person name="Robideau G.P."/>
            <person name="Thines M."/>
            <person name="Win J."/>
            <person name="Zerillo M.M."/>
            <person name="Beakes G.W."/>
            <person name="Boore J.L."/>
            <person name="Busam D."/>
            <person name="Dumas B."/>
            <person name="Ferriera S."/>
            <person name="Fuerstenberg S.I."/>
            <person name="Gachon C.M."/>
            <person name="Gaulin E."/>
            <person name="Govers F."/>
            <person name="Grenville-Briggs L."/>
            <person name="Horner N."/>
            <person name="Hostetler J."/>
            <person name="Jiang R.H."/>
            <person name="Johnson J."/>
            <person name="Krajaejun T."/>
            <person name="Lin H."/>
            <person name="Meijer H.J."/>
            <person name="Moore B."/>
            <person name="Morris P."/>
            <person name="Phuntmart V."/>
            <person name="Puiu D."/>
            <person name="Shetty J."/>
            <person name="Stajich J.E."/>
            <person name="Tripathy S."/>
            <person name="Wawra S."/>
            <person name="van West P."/>
            <person name="Whitty B.R."/>
            <person name="Coutinho P.M."/>
            <person name="Henrissat B."/>
            <person name="Martin F."/>
            <person name="Thomas P.D."/>
            <person name="Tyler B.M."/>
            <person name="De Vries R.P."/>
            <person name="Kamoun S."/>
            <person name="Yandell M."/>
            <person name="Tisserat N."/>
            <person name="Buell C.R."/>
        </authorList>
    </citation>
    <scope>NUCLEOTIDE SEQUENCE</scope>
    <source>
        <strain evidence="9">DAOM:BR144</strain>
    </source>
</reference>
<keyword evidence="3" id="KW-0804">Transcription</keyword>
<feature type="domain" description="SANT" evidence="6">
    <location>
        <begin position="1"/>
        <end position="53"/>
    </location>
</feature>
<proteinExistence type="predicted"/>
<name>K3WN97_GLOUD</name>
<dbReference type="HOGENOM" id="CLU_080595_0_0_1"/>
<reference evidence="9" key="2">
    <citation type="submission" date="2010-04" db="EMBL/GenBank/DDBJ databases">
        <authorList>
            <person name="Buell R."/>
            <person name="Hamilton J."/>
            <person name="Hostetler J."/>
        </authorList>
    </citation>
    <scope>NUCLEOTIDE SEQUENCE [LARGE SCALE GENOMIC DNA]</scope>
    <source>
        <strain evidence="9">DAOM:BR144</strain>
    </source>
</reference>
<dbReference type="PROSITE" id="PS51294">
    <property type="entry name" value="HTH_MYB"/>
    <property type="match status" value="1"/>
</dbReference>
<dbReference type="PANTHER" id="PTHR12802">
    <property type="entry name" value="SWI/SNF COMPLEX-RELATED"/>
    <property type="match status" value="1"/>
</dbReference>
<organism evidence="8 9">
    <name type="scientific">Globisporangium ultimum (strain ATCC 200006 / CBS 805.95 / DAOM BR144)</name>
    <name type="common">Pythium ultimum</name>
    <dbReference type="NCBI Taxonomy" id="431595"/>
    <lineage>
        <taxon>Eukaryota</taxon>
        <taxon>Sar</taxon>
        <taxon>Stramenopiles</taxon>
        <taxon>Oomycota</taxon>
        <taxon>Peronosporomycetes</taxon>
        <taxon>Pythiales</taxon>
        <taxon>Pythiaceae</taxon>
        <taxon>Globisporangium</taxon>
    </lineage>
</organism>
<dbReference type="InterPro" id="IPR001005">
    <property type="entry name" value="SANT/Myb"/>
</dbReference>
<feature type="domain" description="Myb-like" evidence="5">
    <location>
        <begin position="1"/>
        <end position="49"/>
    </location>
</feature>
<dbReference type="STRING" id="431595.K3WN97"/>
<dbReference type="Pfam" id="PF00249">
    <property type="entry name" value="Myb_DNA-binding"/>
    <property type="match status" value="1"/>
</dbReference>
<dbReference type="EnsemblProtists" id="PYU1_T006439">
    <property type="protein sequence ID" value="PYU1_T006439"/>
    <property type="gene ID" value="PYU1_G006427"/>
</dbReference>
<evidence type="ECO:0000259" key="7">
    <source>
        <dbReference type="PROSITE" id="PS51294"/>
    </source>
</evidence>
<dbReference type="InterPro" id="IPR009057">
    <property type="entry name" value="Homeodomain-like_sf"/>
</dbReference>
<dbReference type="Gene3D" id="1.10.10.60">
    <property type="entry name" value="Homeodomain-like"/>
    <property type="match status" value="1"/>
</dbReference>
<evidence type="ECO:0000313" key="8">
    <source>
        <dbReference type="EnsemblProtists" id="PYU1_T006439"/>
    </source>
</evidence>
<evidence type="ECO:0000256" key="1">
    <source>
        <dbReference type="ARBA" id="ARBA00023015"/>
    </source>
</evidence>
<dbReference type="PROSITE" id="PS50090">
    <property type="entry name" value="MYB_LIKE"/>
    <property type="match status" value="1"/>
</dbReference>
<evidence type="ECO:0000259" key="6">
    <source>
        <dbReference type="PROSITE" id="PS51293"/>
    </source>
</evidence>
<evidence type="ECO:0000256" key="4">
    <source>
        <dbReference type="ARBA" id="ARBA00023242"/>
    </source>
</evidence>